<dbReference type="Proteomes" id="UP001597187">
    <property type="component" value="Unassembled WGS sequence"/>
</dbReference>
<proteinExistence type="predicted"/>
<organism evidence="3 4">
    <name type="scientific">Halomarina rubra</name>
    <dbReference type="NCBI Taxonomy" id="2071873"/>
    <lineage>
        <taxon>Archaea</taxon>
        <taxon>Methanobacteriati</taxon>
        <taxon>Methanobacteriota</taxon>
        <taxon>Stenosarchaea group</taxon>
        <taxon>Halobacteria</taxon>
        <taxon>Halobacteriales</taxon>
        <taxon>Natronomonadaceae</taxon>
        <taxon>Halomarina</taxon>
    </lineage>
</organism>
<sequence>MKHVRTEDIDSWMSPASVRRPLGKELGVEQMAMNYFELAPGESFAFGYHRHADQEEVFFVVSGEATFETDDGETVVGAGEAVRFEPNEFQQGWNRGEERVVAIALGAPADSGETEILRDCADCGERTPQRIEPTEEKDALVTVCEGCGAETGRFTSGP</sequence>
<evidence type="ECO:0000313" key="3">
    <source>
        <dbReference type="EMBL" id="MFD1513912.1"/>
    </source>
</evidence>
<name>A0ABD6AWF3_9EURY</name>
<reference evidence="3 4" key="1">
    <citation type="journal article" date="2019" name="Int. J. Syst. Evol. Microbiol.">
        <title>The Global Catalogue of Microorganisms (GCM) 10K type strain sequencing project: providing services to taxonomists for standard genome sequencing and annotation.</title>
        <authorList>
            <consortium name="The Broad Institute Genomics Platform"/>
            <consortium name="The Broad Institute Genome Sequencing Center for Infectious Disease"/>
            <person name="Wu L."/>
            <person name="Ma J."/>
        </authorList>
    </citation>
    <scope>NUCLEOTIDE SEQUENCE [LARGE SCALE GENOMIC DNA]</scope>
    <source>
        <strain evidence="3 4">CGMCC 1.12563</strain>
    </source>
</reference>
<evidence type="ECO:0000259" key="2">
    <source>
        <dbReference type="Pfam" id="PF07883"/>
    </source>
</evidence>
<dbReference type="EMBL" id="JBHUDC010000005">
    <property type="protein sequence ID" value="MFD1513912.1"/>
    <property type="molecule type" value="Genomic_DNA"/>
</dbReference>
<evidence type="ECO:0000313" key="4">
    <source>
        <dbReference type="Proteomes" id="UP001597187"/>
    </source>
</evidence>
<dbReference type="PANTHER" id="PTHR35848:SF9">
    <property type="entry name" value="SLL1358 PROTEIN"/>
    <property type="match status" value="1"/>
</dbReference>
<dbReference type="InterPro" id="IPR014710">
    <property type="entry name" value="RmlC-like_jellyroll"/>
</dbReference>
<dbReference type="Gene3D" id="2.60.120.10">
    <property type="entry name" value="Jelly Rolls"/>
    <property type="match status" value="1"/>
</dbReference>
<feature type="domain" description="Cupin type-2" evidence="2">
    <location>
        <begin position="35"/>
        <end position="104"/>
    </location>
</feature>
<dbReference type="Pfam" id="PF07883">
    <property type="entry name" value="Cupin_2"/>
    <property type="match status" value="1"/>
</dbReference>
<accession>A0ABD6AWF3</accession>
<gene>
    <name evidence="3" type="ORF">ACFSBT_11545</name>
</gene>
<dbReference type="SUPFAM" id="SSF51182">
    <property type="entry name" value="RmlC-like cupins"/>
    <property type="match status" value="1"/>
</dbReference>
<dbReference type="PANTHER" id="PTHR35848">
    <property type="entry name" value="OXALATE-BINDING PROTEIN"/>
    <property type="match status" value="1"/>
</dbReference>
<dbReference type="InterPro" id="IPR011051">
    <property type="entry name" value="RmlC_Cupin_sf"/>
</dbReference>
<protein>
    <submittedName>
        <fullName evidence="3">Cupin domain-containing protein</fullName>
    </submittedName>
</protein>
<dbReference type="InterPro" id="IPR051610">
    <property type="entry name" value="GPI/OXD"/>
</dbReference>
<dbReference type="RefSeq" id="WP_250873874.1">
    <property type="nucleotide sequence ID" value="NZ_JALXFV010000005.1"/>
</dbReference>
<dbReference type="InterPro" id="IPR013096">
    <property type="entry name" value="Cupin_2"/>
</dbReference>
<comment type="caution">
    <text evidence="3">The sequence shown here is derived from an EMBL/GenBank/DDBJ whole genome shotgun (WGS) entry which is preliminary data.</text>
</comment>
<dbReference type="GO" id="GO:0046872">
    <property type="term" value="F:metal ion binding"/>
    <property type="evidence" value="ECO:0007669"/>
    <property type="project" value="UniProtKB-KW"/>
</dbReference>
<dbReference type="AlphaFoldDB" id="A0ABD6AWF3"/>
<evidence type="ECO:0000256" key="1">
    <source>
        <dbReference type="ARBA" id="ARBA00022723"/>
    </source>
</evidence>
<keyword evidence="1" id="KW-0479">Metal-binding</keyword>
<keyword evidence="4" id="KW-1185">Reference proteome</keyword>